<feature type="region of interest" description="Disordered" evidence="1">
    <location>
        <begin position="91"/>
        <end position="114"/>
    </location>
</feature>
<keyword evidence="2" id="KW-1133">Transmembrane helix</keyword>
<keyword evidence="2" id="KW-0472">Membrane</keyword>
<feature type="domain" description="PepSY" evidence="3">
    <location>
        <begin position="112"/>
        <end position="170"/>
    </location>
</feature>
<keyword evidence="5" id="KW-1185">Reference proteome</keyword>
<evidence type="ECO:0000256" key="2">
    <source>
        <dbReference type="SAM" id="Phobius"/>
    </source>
</evidence>
<dbReference type="OrthoDB" id="2476750at2"/>
<evidence type="ECO:0000313" key="5">
    <source>
        <dbReference type="Proteomes" id="UP000321886"/>
    </source>
</evidence>
<sequence length="174" mass="19546">MANRFKVMISIGLLALLIIIGWQWVNQKLSAEPLSELEIREKIQTQYNGEITDLTSMEDQYLATIELEEGIYEMTVSKVDGRISDMRTLENFKDDEPPLSSEGQSENAQEPPITEEKAVTVALNEIEGDVDDVDFEAEGDLAFYLVEIERSGGEEATIQIHALTGDIMSITWDD</sequence>
<accession>A0A511WVX9</accession>
<dbReference type="Proteomes" id="UP000321886">
    <property type="component" value="Unassembled WGS sequence"/>
</dbReference>
<dbReference type="InterPro" id="IPR025711">
    <property type="entry name" value="PepSY"/>
</dbReference>
<dbReference type="RefSeq" id="WP_146817072.1">
    <property type="nucleotide sequence ID" value="NZ_BJYD01000024.1"/>
</dbReference>
<reference evidence="4 5" key="1">
    <citation type="submission" date="2019-07" db="EMBL/GenBank/DDBJ databases">
        <title>Whole genome shotgun sequence of Halobacillus faecis NBRC 103569.</title>
        <authorList>
            <person name="Hosoyama A."/>
            <person name="Uohara A."/>
            <person name="Ohji S."/>
            <person name="Ichikawa N."/>
        </authorList>
    </citation>
    <scope>NUCLEOTIDE SEQUENCE [LARGE SCALE GENOMIC DNA]</scope>
    <source>
        <strain evidence="4 5">NBRC 103569</strain>
    </source>
</reference>
<dbReference type="Pfam" id="PF03413">
    <property type="entry name" value="PepSY"/>
    <property type="match status" value="1"/>
</dbReference>
<keyword evidence="2" id="KW-0812">Transmembrane</keyword>
<evidence type="ECO:0000313" key="4">
    <source>
        <dbReference type="EMBL" id="GEN54473.1"/>
    </source>
</evidence>
<dbReference type="Gene3D" id="3.10.450.40">
    <property type="match status" value="1"/>
</dbReference>
<evidence type="ECO:0000259" key="3">
    <source>
        <dbReference type="Pfam" id="PF03413"/>
    </source>
</evidence>
<comment type="caution">
    <text evidence="4">The sequence shown here is derived from an EMBL/GenBank/DDBJ whole genome shotgun (WGS) entry which is preliminary data.</text>
</comment>
<name>A0A511WVX9_9BACI</name>
<evidence type="ECO:0000256" key="1">
    <source>
        <dbReference type="SAM" id="MobiDB-lite"/>
    </source>
</evidence>
<organism evidence="4 5">
    <name type="scientific">Halobacillus faecis</name>
    <dbReference type="NCBI Taxonomy" id="360184"/>
    <lineage>
        <taxon>Bacteria</taxon>
        <taxon>Bacillati</taxon>
        <taxon>Bacillota</taxon>
        <taxon>Bacilli</taxon>
        <taxon>Bacillales</taxon>
        <taxon>Bacillaceae</taxon>
        <taxon>Halobacillus</taxon>
    </lineage>
</organism>
<dbReference type="AlphaFoldDB" id="A0A511WVX9"/>
<feature type="transmembrane region" description="Helical" evidence="2">
    <location>
        <begin position="7"/>
        <end position="25"/>
    </location>
</feature>
<gene>
    <name evidence="4" type="ORF">HFA01_27350</name>
</gene>
<protein>
    <recommendedName>
        <fullName evidence="3">PepSY domain-containing protein</fullName>
    </recommendedName>
</protein>
<dbReference type="EMBL" id="BJYD01000024">
    <property type="protein sequence ID" value="GEN54473.1"/>
    <property type="molecule type" value="Genomic_DNA"/>
</dbReference>
<proteinExistence type="predicted"/>